<sequence>MKLLRWLTLCFFSLTLTLWLGSCSSPPHIQAVTLNLGASAMVRTAVEAIDRLYQQEHPHIWLNPTFAGTAVIQAAVEQGEPLDGVLLSDISPLDALQAQGLILPASRRELVTTDIVVIAAADSAVQLNDLHELASDRLKTVAIGNKDLTVGQYSHLILSRLGILQAVESKAVWAKVDVRQVLRAVEQGEAEVGITFLPEAKAFSKVKVLATVSPDLYEPIRSGASVVKTSPHPQQMQAYLDFLSSDRAMAVFQKFGLRPLRS</sequence>
<dbReference type="Pfam" id="PF13531">
    <property type="entry name" value="SBP_bac_11"/>
    <property type="match status" value="1"/>
</dbReference>
<proteinExistence type="inferred from homology"/>
<keyword evidence="2" id="KW-0479">Metal-binding</keyword>
<dbReference type="PANTHER" id="PTHR30632:SF0">
    <property type="entry name" value="SULFATE-BINDING PROTEIN"/>
    <property type="match status" value="1"/>
</dbReference>
<dbReference type="PROSITE" id="PS51257">
    <property type="entry name" value="PROKAR_LIPOPROTEIN"/>
    <property type="match status" value="1"/>
</dbReference>
<comment type="similarity">
    <text evidence="1">Belongs to the bacterial solute-binding protein ModA family.</text>
</comment>
<dbReference type="PIRSF" id="PIRSF004846">
    <property type="entry name" value="ModA"/>
    <property type="match status" value="1"/>
</dbReference>
<dbReference type="RefSeq" id="WP_172189340.1">
    <property type="nucleotide sequence ID" value="NZ_CAWPPK010000277.1"/>
</dbReference>
<evidence type="ECO:0000256" key="2">
    <source>
        <dbReference type="ARBA" id="ARBA00022723"/>
    </source>
</evidence>
<evidence type="ECO:0000256" key="3">
    <source>
        <dbReference type="ARBA" id="ARBA00022729"/>
    </source>
</evidence>
<organism evidence="5 6">
    <name type="scientific">Microcoleus asticus IPMA8</name>
    <dbReference type="NCBI Taxonomy" id="2563858"/>
    <lineage>
        <taxon>Bacteria</taxon>
        <taxon>Bacillati</taxon>
        <taxon>Cyanobacteriota</taxon>
        <taxon>Cyanophyceae</taxon>
        <taxon>Oscillatoriophycideae</taxon>
        <taxon>Oscillatoriales</taxon>
        <taxon>Microcoleaceae</taxon>
        <taxon>Microcoleus</taxon>
        <taxon>Microcoleus asticus</taxon>
    </lineage>
</organism>
<dbReference type="InterPro" id="IPR050682">
    <property type="entry name" value="ModA/WtpA"/>
</dbReference>
<feature type="chain" id="PRO_5046168385" evidence="4">
    <location>
        <begin position="32"/>
        <end position="262"/>
    </location>
</feature>
<name>A0ABX2D0P0_9CYAN</name>
<evidence type="ECO:0000313" key="5">
    <source>
        <dbReference type="EMBL" id="NQE35718.1"/>
    </source>
</evidence>
<keyword evidence="6" id="KW-1185">Reference proteome</keyword>
<dbReference type="PANTHER" id="PTHR30632">
    <property type="entry name" value="MOLYBDATE-BINDING PERIPLASMIC PROTEIN"/>
    <property type="match status" value="1"/>
</dbReference>
<evidence type="ECO:0000313" key="6">
    <source>
        <dbReference type="Proteomes" id="UP000702425"/>
    </source>
</evidence>
<comment type="caution">
    <text evidence="5">The sequence shown here is derived from an EMBL/GenBank/DDBJ whole genome shotgun (WGS) entry which is preliminary data.</text>
</comment>
<dbReference type="NCBIfam" id="TIGR01256">
    <property type="entry name" value="modA"/>
    <property type="match status" value="1"/>
</dbReference>
<protein>
    <submittedName>
        <fullName evidence="5">Molybdate-binding periplasmic protein</fullName>
    </submittedName>
</protein>
<dbReference type="SUPFAM" id="SSF53850">
    <property type="entry name" value="Periplasmic binding protein-like II"/>
    <property type="match status" value="1"/>
</dbReference>
<evidence type="ECO:0000256" key="1">
    <source>
        <dbReference type="ARBA" id="ARBA00009175"/>
    </source>
</evidence>
<accession>A0ABX2D0P0</accession>
<evidence type="ECO:0000256" key="4">
    <source>
        <dbReference type="SAM" id="SignalP"/>
    </source>
</evidence>
<dbReference type="Proteomes" id="UP000702425">
    <property type="component" value="Unassembled WGS sequence"/>
</dbReference>
<reference evidence="5 6" key="1">
    <citation type="journal article" date="2020" name="Sci. Rep.">
        <title>A novel cyanobacterial geosmin producer, revising GeoA distribution and dispersion patterns in Bacteria.</title>
        <authorList>
            <person name="Churro C."/>
            <person name="Semedo-Aguiar A.P."/>
            <person name="Silva A.D."/>
            <person name="Pereira-Leal J.B."/>
            <person name="Leite R.B."/>
        </authorList>
    </citation>
    <scope>NUCLEOTIDE SEQUENCE [LARGE SCALE GENOMIC DNA]</scope>
    <source>
        <strain evidence="5 6">IPMA8</strain>
    </source>
</reference>
<keyword evidence="3 4" id="KW-0732">Signal</keyword>
<gene>
    <name evidence="5" type="primary">modA_1</name>
    <name evidence="5" type="ORF">E5S67_03453</name>
</gene>
<dbReference type="EMBL" id="SRRZ01000062">
    <property type="protein sequence ID" value="NQE35718.1"/>
    <property type="molecule type" value="Genomic_DNA"/>
</dbReference>
<feature type="signal peptide" evidence="4">
    <location>
        <begin position="1"/>
        <end position="31"/>
    </location>
</feature>
<dbReference type="InterPro" id="IPR005950">
    <property type="entry name" value="ModA"/>
</dbReference>
<dbReference type="Gene3D" id="3.40.190.10">
    <property type="entry name" value="Periplasmic binding protein-like II"/>
    <property type="match status" value="2"/>
</dbReference>